<evidence type="ECO:0000313" key="11">
    <source>
        <dbReference type="Proteomes" id="UP000198981"/>
    </source>
</evidence>
<protein>
    <submittedName>
        <fullName evidence="10">Exopolysaccharide biosynthesis polyprenyl glycosylphosphotransferase</fullName>
    </submittedName>
</protein>
<keyword evidence="6 8" id="KW-0472">Membrane</keyword>
<dbReference type="PANTHER" id="PTHR30576:SF10">
    <property type="entry name" value="SLL5057 PROTEIN"/>
    <property type="match status" value="1"/>
</dbReference>
<keyword evidence="11" id="KW-1185">Reference proteome</keyword>
<gene>
    <name evidence="10" type="ORF">SAMN03159343_0458</name>
</gene>
<keyword evidence="4 8" id="KW-0812">Transmembrane</keyword>
<evidence type="ECO:0000256" key="6">
    <source>
        <dbReference type="ARBA" id="ARBA00023136"/>
    </source>
</evidence>
<dbReference type="Gene3D" id="3.40.50.720">
    <property type="entry name" value="NAD(P)-binding Rossmann-like Domain"/>
    <property type="match status" value="1"/>
</dbReference>
<comment type="similarity">
    <text evidence="2">Belongs to the bacterial sugar transferase family.</text>
</comment>
<proteinExistence type="inferred from homology"/>
<organism evidence="10 11">
    <name type="scientific">Klenkia marina</name>
    <dbReference type="NCBI Taxonomy" id="1960309"/>
    <lineage>
        <taxon>Bacteria</taxon>
        <taxon>Bacillati</taxon>
        <taxon>Actinomycetota</taxon>
        <taxon>Actinomycetes</taxon>
        <taxon>Geodermatophilales</taxon>
        <taxon>Geodermatophilaceae</taxon>
        <taxon>Klenkia</taxon>
    </lineage>
</organism>
<evidence type="ECO:0000256" key="3">
    <source>
        <dbReference type="ARBA" id="ARBA00022679"/>
    </source>
</evidence>
<sequence length="581" mass="60696">MSAPEALPPHRRDRDPLDGPPSDPADGVVRDARAARAAERARATAAAAEAAAHGLGSPGALDADGVRPVVGLPGVPRALSGGGPAHAAAELPRRRAGDSGRGSLADLPMYDPLAARRRRVPEWLSAHLGGLLVLDALSAAGATVLGAHLAGDGSVGARHVAGAVVLWVLALHLAGAYREAHFGAGTEEYRRVLIAATGLTAAVAVADALDLAATQGPVAPVLAVGAATGATLLGRRVARARLHAGRRRGLMSKRVVLVGREAALVDIATRLRRDATSGWSVVGACVPDPTGAGGLARIGVPVLGGLDFVPAVLDQARADAVMVASASDGAASYLRQLAWRLEGTGIEVLLAPGLVEVAVDRLEVRPTISFPVVQIMEPSYRGLRRLAKTVLDRSAALAGLVVLAPVLLVIAVLVRREDGGPVLYRQARVGRYGRTFDVLKFRSMGVGADAQVERLAEDDEGNGVLFKMRIDPRVTRVGRVLRRFSLDELPQLVNVLRGDMSLVGPRPALPGEVATYGPDMQRRLLVRPGVTGLWQVSGRSDLSWAETVELDVRYVDNWSVGRDLSILARTARAVVAGSGAY</sequence>
<dbReference type="RefSeq" id="WP_243469623.1">
    <property type="nucleotide sequence ID" value="NZ_FMUH01000001.1"/>
</dbReference>
<name>A0A1G4XBK5_9ACTN</name>
<accession>A0A1G4XBK5</accession>
<feature type="compositionally biased region" description="Basic and acidic residues" evidence="7">
    <location>
        <begin position="28"/>
        <end position="42"/>
    </location>
</feature>
<evidence type="ECO:0000256" key="5">
    <source>
        <dbReference type="ARBA" id="ARBA00022989"/>
    </source>
</evidence>
<evidence type="ECO:0000256" key="4">
    <source>
        <dbReference type="ARBA" id="ARBA00022692"/>
    </source>
</evidence>
<feature type="region of interest" description="Disordered" evidence="7">
    <location>
        <begin position="1"/>
        <end position="47"/>
    </location>
</feature>
<feature type="region of interest" description="Disordered" evidence="7">
    <location>
        <begin position="75"/>
        <end position="102"/>
    </location>
</feature>
<feature type="transmembrane region" description="Helical" evidence="8">
    <location>
        <begin position="189"/>
        <end position="206"/>
    </location>
</feature>
<feature type="transmembrane region" description="Helical" evidence="8">
    <location>
        <begin position="126"/>
        <end position="150"/>
    </location>
</feature>
<dbReference type="InterPro" id="IPR017475">
    <property type="entry name" value="EPS_sugar_tfrase"/>
</dbReference>
<feature type="transmembrane region" description="Helical" evidence="8">
    <location>
        <begin position="394"/>
        <end position="414"/>
    </location>
</feature>
<dbReference type="GO" id="GO:0016020">
    <property type="term" value="C:membrane"/>
    <property type="evidence" value="ECO:0007669"/>
    <property type="project" value="UniProtKB-SubCell"/>
</dbReference>
<feature type="transmembrane region" description="Helical" evidence="8">
    <location>
        <begin position="156"/>
        <end position="177"/>
    </location>
</feature>
<keyword evidence="5 8" id="KW-1133">Transmembrane helix</keyword>
<dbReference type="EMBL" id="FMUH01000001">
    <property type="protein sequence ID" value="SCX38619.1"/>
    <property type="molecule type" value="Genomic_DNA"/>
</dbReference>
<dbReference type="InterPro" id="IPR003362">
    <property type="entry name" value="Bact_transf"/>
</dbReference>
<evidence type="ECO:0000256" key="7">
    <source>
        <dbReference type="SAM" id="MobiDB-lite"/>
    </source>
</evidence>
<keyword evidence="3 10" id="KW-0808">Transferase</keyword>
<reference evidence="11" key="1">
    <citation type="submission" date="2016-10" db="EMBL/GenBank/DDBJ databases">
        <authorList>
            <person name="Varghese N."/>
            <person name="Submissions S."/>
        </authorList>
    </citation>
    <scope>NUCLEOTIDE SEQUENCE [LARGE SCALE GENOMIC DNA]</scope>
    <source>
        <strain evidence="11">DSM 45722</strain>
    </source>
</reference>
<feature type="compositionally biased region" description="Basic and acidic residues" evidence="7">
    <location>
        <begin position="8"/>
        <end position="17"/>
    </location>
</feature>
<dbReference type="AlphaFoldDB" id="A0A1G4XBK5"/>
<dbReference type="Pfam" id="PF02397">
    <property type="entry name" value="Bac_transf"/>
    <property type="match status" value="1"/>
</dbReference>
<dbReference type="GO" id="GO:0016780">
    <property type="term" value="F:phosphotransferase activity, for other substituted phosphate groups"/>
    <property type="evidence" value="ECO:0007669"/>
    <property type="project" value="TreeGrafter"/>
</dbReference>
<dbReference type="Proteomes" id="UP000198981">
    <property type="component" value="Unassembled WGS sequence"/>
</dbReference>
<evidence type="ECO:0000259" key="9">
    <source>
        <dbReference type="Pfam" id="PF02397"/>
    </source>
</evidence>
<evidence type="ECO:0000313" key="10">
    <source>
        <dbReference type="EMBL" id="SCX38619.1"/>
    </source>
</evidence>
<dbReference type="PANTHER" id="PTHR30576">
    <property type="entry name" value="COLANIC BIOSYNTHESIS UDP-GLUCOSE LIPID CARRIER TRANSFERASE"/>
    <property type="match status" value="1"/>
</dbReference>
<dbReference type="NCBIfam" id="TIGR03025">
    <property type="entry name" value="EPS_sugtrans"/>
    <property type="match status" value="1"/>
</dbReference>
<evidence type="ECO:0000256" key="8">
    <source>
        <dbReference type="SAM" id="Phobius"/>
    </source>
</evidence>
<evidence type="ECO:0000256" key="2">
    <source>
        <dbReference type="ARBA" id="ARBA00006464"/>
    </source>
</evidence>
<feature type="transmembrane region" description="Helical" evidence="8">
    <location>
        <begin position="218"/>
        <end position="238"/>
    </location>
</feature>
<evidence type="ECO:0000256" key="1">
    <source>
        <dbReference type="ARBA" id="ARBA00004141"/>
    </source>
</evidence>
<feature type="domain" description="Bacterial sugar transferase" evidence="9">
    <location>
        <begin position="388"/>
        <end position="575"/>
    </location>
</feature>
<dbReference type="STRING" id="1960309.SAMN03159343_0458"/>
<comment type="subcellular location">
    <subcellularLocation>
        <location evidence="1">Membrane</location>
        <topology evidence="1">Multi-pass membrane protein</topology>
    </subcellularLocation>
</comment>